<feature type="compositionally biased region" description="Acidic residues" evidence="1">
    <location>
        <begin position="238"/>
        <end position="252"/>
    </location>
</feature>
<accession>A0A1H4P6L7</accession>
<evidence type="ECO:0000313" key="4">
    <source>
        <dbReference type="Proteomes" id="UP000182375"/>
    </source>
</evidence>
<feature type="compositionally biased region" description="Basic and acidic residues" evidence="1">
    <location>
        <begin position="213"/>
        <end position="229"/>
    </location>
</feature>
<feature type="domain" description="DNA-binding phage zinc finger" evidence="2">
    <location>
        <begin position="161"/>
        <end position="214"/>
    </location>
</feature>
<evidence type="ECO:0000256" key="1">
    <source>
        <dbReference type="SAM" id="MobiDB-lite"/>
    </source>
</evidence>
<gene>
    <name evidence="3" type="ORF">SAMN04490357_1000</name>
</gene>
<dbReference type="STRING" id="67331.SAMN04490357_1000"/>
<evidence type="ECO:0000259" key="2">
    <source>
        <dbReference type="Pfam" id="PF24623"/>
    </source>
</evidence>
<feature type="region of interest" description="Disordered" evidence="1">
    <location>
        <begin position="180"/>
        <end position="252"/>
    </location>
</feature>
<dbReference type="Pfam" id="PF24623">
    <property type="entry name" value="Phage_zn_bind_8"/>
    <property type="match status" value="1"/>
</dbReference>
<dbReference type="Proteomes" id="UP000182375">
    <property type="component" value="Unassembled WGS sequence"/>
</dbReference>
<dbReference type="RefSeq" id="WP_074990919.1">
    <property type="nucleotide sequence ID" value="NZ_FNTD01000004.1"/>
</dbReference>
<dbReference type="InterPro" id="IPR056911">
    <property type="entry name" value="Phage_Znf_bind_put"/>
</dbReference>
<dbReference type="EMBL" id="FNTD01000004">
    <property type="protein sequence ID" value="SEC02858.1"/>
    <property type="molecule type" value="Genomic_DNA"/>
</dbReference>
<evidence type="ECO:0000313" key="3">
    <source>
        <dbReference type="EMBL" id="SEC02858.1"/>
    </source>
</evidence>
<name>A0A1H4P6L7_9ACTN</name>
<proteinExistence type="predicted"/>
<dbReference type="GeneID" id="95510244"/>
<sequence>MNAKEAAELLAHCSGFDNRQPSVAAAIAWASALHDLPLDADTKAAVAAYYTTPPKDPDAKLWILPHHVRTLRSKIRSARLENFQYEPIPGETTSEYLARYRGQVQAIASGRIAPPTGRLALEGGPSKAFMQELETRGWQGNRTVDSEDEPVVVELLDTVRRSGPLGIACPACGAAIGRPCKSPGASEKQPLGKPRIKPHSARLRAANGQPNQTRDERAAAEQRIREMSARHLARQQSDDDIPDAEIITEETA</sequence>
<dbReference type="AlphaFoldDB" id="A0A1H4P6L7"/>
<protein>
    <recommendedName>
        <fullName evidence="2">DNA-binding phage zinc finger domain-containing protein</fullName>
    </recommendedName>
</protein>
<organism evidence="3 4">
    <name type="scientific">Streptomyces misionensis</name>
    <dbReference type="NCBI Taxonomy" id="67331"/>
    <lineage>
        <taxon>Bacteria</taxon>
        <taxon>Bacillati</taxon>
        <taxon>Actinomycetota</taxon>
        <taxon>Actinomycetes</taxon>
        <taxon>Kitasatosporales</taxon>
        <taxon>Streptomycetaceae</taxon>
        <taxon>Streptomyces</taxon>
    </lineage>
</organism>
<reference evidence="3 4" key="1">
    <citation type="submission" date="2016-10" db="EMBL/GenBank/DDBJ databases">
        <authorList>
            <person name="de Groot N.N."/>
        </authorList>
    </citation>
    <scope>NUCLEOTIDE SEQUENCE [LARGE SCALE GENOMIC DNA]</scope>
    <source>
        <strain evidence="3 4">DSM 40306</strain>
    </source>
</reference>